<feature type="transmembrane region" description="Helical" evidence="6">
    <location>
        <begin position="113"/>
        <end position="135"/>
    </location>
</feature>
<evidence type="ECO:0000256" key="6">
    <source>
        <dbReference type="SAM" id="Phobius"/>
    </source>
</evidence>
<organism evidence="7 8">
    <name type="scientific">Tulasnella calospora MUT 4182</name>
    <dbReference type="NCBI Taxonomy" id="1051891"/>
    <lineage>
        <taxon>Eukaryota</taxon>
        <taxon>Fungi</taxon>
        <taxon>Dikarya</taxon>
        <taxon>Basidiomycota</taxon>
        <taxon>Agaricomycotina</taxon>
        <taxon>Agaricomycetes</taxon>
        <taxon>Cantharellales</taxon>
        <taxon>Tulasnellaceae</taxon>
        <taxon>Tulasnella</taxon>
    </lineage>
</organism>
<evidence type="ECO:0000256" key="2">
    <source>
        <dbReference type="ARBA" id="ARBA00022692"/>
    </source>
</evidence>
<feature type="region of interest" description="Disordered" evidence="5">
    <location>
        <begin position="459"/>
        <end position="485"/>
    </location>
</feature>
<feature type="compositionally biased region" description="Gly residues" evidence="5">
    <location>
        <begin position="264"/>
        <end position="274"/>
    </location>
</feature>
<dbReference type="GO" id="GO:0007189">
    <property type="term" value="P:adenylate cyclase-activating G protein-coupled receptor signaling pathway"/>
    <property type="evidence" value="ECO:0007669"/>
    <property type="project" value="TreeGrafter"/>
</dbReference>
<sequence>MSGLSSRRGIPVFDPTKDGQCMSILNQNQGTALMFIAHAGLISTVAKNYVRNVVNPPPGRWKLIRTHVDAYLLSLLFADLLQGIGAVLSLKWALEKKTYCSVYCTAQGVIQHLGETGVALGTLVIGLHTFLTVFFHFKPPRWAWLAVITVQWLFLGLYIVIAYFKTKGPIPYYAPTPFCALGSDWRWCWISSEHDPDRIFAEYLWMWIAAFSNIALYIPLFFLLRGNIHVNPVTRKITFNFNLKSSVGNCFRRRKGRGQEWDMMGGGAARGGPGTASTSTTTSNSNEKEALKLIWYPISYAAVILPISIARWSTSFLEPETSVPVNQLPITKTAITTFIFGLSGGSFSDSTKYNNLNDFHMWSGLVNVLVFMLTRPHLLLFGPRRGMVGEPPRRLPGNIGTYPRLTPTDPATASRQSSEWHTKSSGLTQFEPARYIASLPSSPIPTAKLGHSIRASRSTEMGFSRRGSGGRYEYPPPGFEGRSRESDVVYDVAEAKVDDEGSFLNLQSQSVGERYDERNHPEALTMVQDTFKHESHANNPEGLGSSWVTVLEVAAAHAPSERVSPAEKLVAGDGGEFEVSSGRDQRPDTPVWHGPSRPL</sequence>
<gene>
    <name evidence="7" type="ORF">M407DRAFT_29889</name>
</gene>
<dbReference type="STRING" id="1051891.A0A0C3Q899"/>
<feature type="region of interest" description="Disordered" evidence="5">
    <location>
        <begin position="394"/>
        <end position="424"/>
    </location>
</feature>
<dbReference type="Proteomes" id="UP000054248">
    <property type="component" value="Unassembled WGS sequence"/>
</dbReference>
<feature type="compositionally biased region" description="Polar residues" evidence="5">
    <location>
        <begin position="409"/>
        <end position="424"/>
    </location>
</feature>
<dbReference type="GO" id="GO:0005886">
    <property type="term" value="C:plasma membrane"/>
    <property type="evidence" value="ECO:0007669"/>
    <property type="project" value="TreeGrafter"/>
</dbReference>
<evidence type="ECO:0000256" key="3">
    <source>
        <dbReference type="ARBA" id="ARBA00022989"/>
    </source>
</evidence>
<dbReference type="PANTHER" id="PTHR23112:SF37">
    <property type="entry name" value="G PROTEIN-COUPLED RECEPTOR GPR1"/>
    <property type="match status" value="1"/>
</dbReference>
<comment type="subcellular location">
    <subcellularLocation>
        <location evidence="1">Membrane</location>
        <topology evidence="1">Multi-pass membrane protein</topology>
    </subcellularLocation>
</comment>
<keyword evidence="2 6" id="KW-0812">Transmembrane</keyword>
<evidence type="ECO:0000256" key="4">
    <source>
        <dbReference type="ARBA" id="ARBA00023136"/>
    </source>
</evidence>
<evidence type="ECO:0000256" key="5">
    <source>
        <dbReference type="SAM" id="MobiDB-lite"/>
    </source>
</evidence>
<dbReference type="HOGENOM" id="CLU_455751_0_0_1"/>
<keyword evidence="4 6" id="KW-0472">Membrane</keyword>
<accession>A0A0C3Q899</accession>
<feature type="region of interest" description="Disordered" evidence="5">
    <location>
        <begin position="262"/>
        <end position="284"/>
    </location>
</feature>
<dbReference type="OrthoDB" id="100006at2759"/>
<dbReference type="AlphaFoldDB" id="A0A0C3Q899"/>
<dbReference type="PANTHER" id="PTHR23112">
    <property type="entry name" value="G PROTEIN-COUPLED RECEPTOR 157-RELATED"/>
    <property type="match status" value="1"/>
</dbReference>
<reference evidence="8" key="2">
    <citation type="submission" date="2015-01" db="EMBL/GenBank/DDBJ databases">
        <title>Evolutionary Origins and Diversification of the Mycorrhizal Mutualists.</title>
        <authorList>
            <consortium name="DOE Joint Genome Institute"/>
            <consortium name="Mycorrhizal Genomics Consortium"/>
            <person name="Kohler A."/>
            <person name="Kuo A."/>
            <person name="Nagy L.G."/>
            <person name="Floudas D."/>
            <person name="Copeland A."/>
            <person name="Barry K.W."/>
            <person name="Cichocki N."/>
            <person name="Veneault-Fourrey C."/>
            <person name="LaButti K."/>
            <person name="Lindquist E.A."/>
            <person name="Lipzen A."/>
            <person name="Lundell T."/>
            <person name="Morin E."/>
            <person name="Murat C."/>
            <person name="Riley R."/>
            <person name="Ohm R."/>
            <person name="Sun H."/>
            <person name="Tunlid A."/>
            <person name="Henrissat B."/>
            <person name="Grigoriev I.V."/>
            <person name="Hibbett D.S."/>
            <person name="Martin F."/>
        </authorList>
    </citation>
    <scope>NUCLEOTIDE SEQUENCE [LARGE SCALE GENOMIC DNA]</scope>
    <source>
        <strain evidence="8">MUT 4182</strain>
    </source>
</reference>
<keyword evidence="3 6" id="KW-1133">Transmembrane helix</keyword>
<evidence type="ECO:0008006" key="9">
    <source>
        <dbReference type="Google" id="ProtNLM"/>
    </source>
</evidence>
<feature type="transmembrane region" description="Helical" evidence="6">
    <location>
        <begin position="71"/>
        <end position="93"/>
    </location>
</feature>
<evidence type="ECO:0000313" key="8">
    <source>
        <dbReference type="Proteomes" id="UP000054248"/>
    </source>
</evidence>
<proteinExistence type="predicted"/>
<dbReference type="GO" id="GO:0004930">
    <property type="term" value="F:G protein-coupled receptor activity"/>
    <property type="evidence" value="ECO:0007669"/>
    <property type="project" value="TreeGrafter"/>
</dbReference>
<keyword evidence="8" id="KW-1185">Reference proteome</keyword>
<feature type="transmembrane region" description="Helical" evidence="6">
    <location>
        <begin position="293"/>
        <end position="312"/>
    </location>
</feature>
<dbReference type="SUPFAM" id="SSF81321">
    <property type="entry name" value="Family A G protein-coupled receptor-like"/>
    <property type="match status" value="1"/>
</dbReference>
<dbReference type="EMBL" id="KN823173">
    <property type="protein sequence ID" value="KIO20481.1"/>
    <property type="molecule type" value="Genomic_DNA"/>
</dbReference>
<feature type="transmembrane region" description="Helical" evidence="6">
    <location>
        <begin position="359"/>
        <end position="378"/>
    </location>
</feature>
<protein>
    <recommendedName>
        <fullName evidence="9">Glucose receptor Git3 N-terminal domain-containing protein</fullName>
    </recommendedName>
</protein>
<feature type="transmembrane region" description="Helical" evidence="6">
    <location>
        <begin position="204"/>
        <end position="224"/>
    </location>
</feature>
<evidence type="ECO:0000313" key="7">
    <source>
        <dbReference type="EMBL" id="KIO20481.1"/>
    </source>
</evidence>
<reference evidence="7 8" key="1">
    <citation type="submission" date="2014-04" db="EMBL/GenBank/DDBJ databases">
        <authorList>
            <consortium name="DOE Joint Genome Institute"/>
            <person name="Kuo A."/>
            <person name="Girlanda M."/>
            <person name="Perotto S."/>
            <person name="Kohler A."/>
            <person name="Nagy L.G."/>
            <person name="Floudas D."/>
            <person name="Copeland A."/>
            <person name="Barry K.W."/>
            <person name="Cichocki N."/>
            <person name="Veneault-Fourrey C."/>
            <person name="LaButti K."/>
            <person name="Lindquist E.A."/>
            <person name="Lipzen A."/>
            <person name="Lundell T."/>
            <person name="Morin E."/>
            <person name="Murat C."/>
            <person name="Sun H."/>
            <person name="Tunlid A."/>
            <person name="Henrissat B."/>
            <person name="Grigoriev I.V."/>
            <person name="Hibbett D.S."/>
            <person name="Martin F."/>
            <person name="Nordberg H.P."/>
            <person name="Cantor M.N."/>
            <person name="Hua S.X."/>
        </authorList>
    </citation>
    <scope>NUCLEOTIDE SEQUENCE [LARGE SCALE GENOMIC DNA]</scope>
    <source>
        <strain evidence="7 8">MUT 4182</strain>
    </source>
</reference>
<dbReference type="Gene3D" id="1.20.1070.10">
    <property type="entry name" value="Rhodopsin 7-helix transmembrane proteins"/>
    <property type="match status" value="1"/>
</dbReference>
<feature type="transmembrane region" description="Helical" evidence="6">
    <location>
        <begin position="142"/>
        <end position="164"/>
    </location>
</feature>
<name>A0A0C3Q899_9AGAM</name>
<evidence type="ECO:0000256" key="1">
    <source>
        <dbReference type="ARBA" id="ARBA00004141"/>
    </source>
</evidence>
<feature type="region of interest" description="Disordered" evidence="5">
    <location>
        <begin position="558"/>
        <end position="599"/>
    </location>
</feature>